<dbReference type="PANTHER" id="PTHR11669:SF8">
    <property type="entry name" value="DNA POLYMERASE III SUBUNIT DELTA"/>
    <property type="match status" value="1"/>
</dbReference>
<proteinExistence type="predicted"/>
<organism evidence="1 2">
    <name type="scientific">Magnetospirillum moscoviense</name>
    <dbReference type="NCBI Taxonomy" id="1437059"/>
    <lineage>
        <taxon>Bacteria</taxon>
        <taxon>Pseudomonadati</taxon>
        <taxon>Pseudomonadota</taxon>
        <taxon>Alphaproteobacteria</taxon>
        <taxon>Rhodospirillales</taxon>
        <taxon>Rhodospirillaceae</taxon>
        <taxon>Magnetospirillum</taxon>
    </lineage>
</organism>
<sequence>MTDLPHPRANPHLVGHQAAERVFLDAWNSGRMAHAWLLTGPKGIGKATLAYRIARFALAGGGEGGGLFGGPPDSLEISADHPVFHQMASQAHRDLKAIERGVADEKKGKLKSEIVVDDVRKIGDLFHQTADAGWRGVLIDAADEMNRNAANAVLKVLEEPPRQALILLVCHSPGRLLPTIRSRCRKLALNPLSEQHVSQLLSHYRPELTDSEIAALARLGEGSLGKALGLAAEGGLELYQELMGLLVALPRLDVPALHAFADRTSRPEAEAAWRTVTELLVWWLARLVQVGGREGRGMTEVVPGEGQVMARLLAAASLERWLELWEKVSALFGRTDAVNLDRKQAILTAFLAIERLAKG</sequence>
<dbReference type="Gene3D" id="3.40.50.300">
    <property type="entry name" value="P-loop containing nucleotide triphosphate hydrolases"/>
    <property type="match status" value="1"/>
</dbReference>
<accession>A0A178ME33</accession>
<evidence type="ECO:0000313" key="1">
    <source>
        <dbReference type="EMBL" id="OAN46397.1"/>
    </source>
</evidence>
<dbReference type="SUPFAM" id="SSF52540">
    <property type="entry name" value="P-loop containing nucleoside triphosphate hydrolases"/>
    <property type="match status" value="1"/>
</dbReference>
<dbReference type="NCBIfam" id="NF005677">
    <property type="entry name" value="PRK07471.1"/>
    <property type="match status" value="1"/>
</dbReference>
<dbReference type="RefSeq" id="WP_068503730.1">
    <property type="nucleotide sequence ID" value="NZ_LWQU01000174.1"/>
</dbReference>
<dbReference type="GO" id="GO:0009360">
    <property type="term" value="C:DNA polymerase III complex"/>
    <property type="evidence" value="ECO:0007669"/>
    <property type="project" value="TreeGrafter"/>
</dbReference>
<keyword evidence="2" id="KW-1185">Reference proteome</keyword>
<dbReference type="InterPro" id="IPR027417">
    <property type="entry name" value="P-loop_NTPase"/>
</dbReference>
<evidence type="ECO:0000313" key="2">
    <source>
        <dbReference type="Proteomes" id="UP000078543"/>
    </source>
</evidence>
<dbReference type="EMBL" id="LWQU01000174">
    <property type="protein sequence ID" value="OAN46397.1"/>
    <property type="molecule type" value="Genomic_DNA"/>
</dbReference>
<reference evidence="1 2" key="1">
    <citation type="submission" date="2016-04" db="EMBL/GenBank/DDBJ databases">
        <title>Draft genome sequence of freshwater magnetotactic bacteria Magnetospirillum marisnigri SP-1 and Magnetospirillum moscoviense BB-1.</title>
        <authorList>
            <person name="Koziaeva V."/>
            <person name="Dziuba M.V."/>
            <person name="Ivanov T.M."/>
            <person name="Kuznetsov B."/>
            <person name="Grouzdev D.S."/>
        </authorList>
    </citation>
    <scope>NUCLEOTIDE SEQUENCE [LARGE SCALE GENOMIC DNA]</scope>
    <source>
        <strain evidence="1 2">BB-1</strain>
    </source>
</reference>
<dbReference type="STRING" id="1437059.A6A05_04010"/>
<name>A0A178ME33_9PROT</name>
<dbReference type="OrthoDB" id="9811073at2"/>
<dbReference type="Proteomes" id="UP000078543">
    <property type="component" value="Unassembled WGS sequence"/>
</dbReference>
<dbReference type="InterPro" id="IPR050238">
    <property type="entry name" value="DNA_Rep/Repair_Clamp_Loader"/>
</dbReference>
<dbReference type="PANTHER" id="PTHR11669">
    <property type="entry name" value="REPLICATION FACTOR C / DNA POLYMERASE III GAMMA-TAU SUBUNIT"/>
    <property type="match status" value="1"/>
</dbReference>
<dbReference type="AlphaFoldDB" id="A0A178ME33"/>
<dbReference type="GO" id="GO:0006261">
    <property type="term" value="P:DNA-templated DNA replication"/>
    <property type="evidence" value="ECO:0007669"/>
    <property type="project" value="TreeGrafter"/>
</dbReference>
<gene>
    <name evidence="1" type="ORF">A6A05_04010</name>
</gene>
<comment type="caution">
    <text evidence="1">The sequence shown here is derived from an EMBL/GenBank/DDBJ whole genome shotgun (WGS) entry which is preliminary data.</text>
</comment>
<protein>
    <submittedName>
        <fullName evidence="1">DNA polymerase III subunit delta</fullName>
    </submittedName>
</protein>
<dbReference type="Pfam" id="PF13177">
    <property type="entry name" value="DNA_pol3_delta2"/>
    <property type="match status" value="1"/>
</dbReference>